<keyword evidence="3 7" id="KW-1134">Transmembrane beta strand</keyword>
<dbReference type="InterPro" id="IPR036942">
    <property type="entry name" value="Beta-barrel_TonB_sf"/>
</dbReference>
<dbReference type="PROSITE" id="PS52016">
    <property type="entry name" value="TONB_DEPENDENT_REC_3"/>
    <property type="match status" value="1"/>
</dbReference>
<evidence type="ECO:0000256" key="2">
    <source>
        <dbReference type="ARBA" id="ARBA00022448"/>
    </source>
</evidence>
<accession>A0A4Y8SEG4</accession>
<dbReference type="InterPro" id="IPR012910">
    <property type="entry name" value="Plug_dom"/>
</dbReference>
<name>A0A4Y8SEG4_9SPHI</name>
<dbReference type="InterPro" id="IPR037066">
    <property type="entry name" value="Plug_dom_sf"/>
</dbReference>
<feature type="domain" description="TonB-dependent receptor plug" evidence="8">
    <location>
        <begin position="236"/>
        <end position="333"/>
    </location>
</feature>
<keyword evidence="6 7" id="KW-0998">Cell outer membrane</keyword>
<dbReference type="EMBL" id="SOZE01000012">
    <property type="protein sequence ID" value="TFF37020.1"/>
    <property type="molecule type" value="Genomic_DNA"/>
</dbReference>
<dbReference type="AlphaFoldDB" id="A0A4Y8SEG4"/>
<comment type="caution">
    <text evidence="9">The sequence shown here is derived from an EMBL/GenBank/DDBJ whole genome shotgun (WGS) entry which is preliminary data.</text>
</comment>
<keyword evidence="4 7" id="KW-0812">Transmembrane</keyword>
<dbReference type="NCBIfam" id="TIGR04056">
    <property type="entry name" value="OMP_RagA_SusC"/>
    <property type="match status" value="1"/>
</dbReference>
<dbReference type="Pfam" id="PF07715">
    <property type="entry name" value="Plug"/>
    <property type="match status" value="1"/>
</dbReference>
<keyword evidence="10" id="KW-1185">Reference proteome</keyword>
<organism evidence="9 10">
    <name type="scientific">Mucilaginibacter psychrotolerans</name>
    <dbReference type="NCBI Taxonomy" id="1524096"/>
    <lineage>
        <taxon>Bacteria</taxon>
        <taxon>Pseudomonadati</taxon>
        <taxon>Bacteroidota</taxon>
        <taxon>Sphingobacteriia</taxon>
        <taxon>Sphingobacteriales</taxon>
        <taxon>Sphingobacteriaceae</taxon>
        <taxon>Mucilaginibacter</taxon>
    </lineage>
</organism>
<evidence type="ECO:0000256" key="5">
    <source>
        <dbReference type="ARBA" id="ARBA00023136"/>
    </source>
</evidence>
<protein>
    <submittedName>
        <fullName evidence="9">SusC/RagA family TonB-linked outer membrane protein</fullName>
    </submittedName>
</protein>
<dbReference type="InterPro" id="IPR023996">
    <property type="entry name" value="TonB-dep_OMP_SusC/RagA"/>
</dbReference>
<evidence type="ECO:0000256" key="3">
    <source>
        <dbReference type="ARBA" id="ARBA00022452"/>
    </source>
</evidence>
<reference evidence="9 10" key="1">
    <citation type="journal article" date="2017" name="Int. J. Syst. Evol. Microbiol.">
        <title>Mucilaginibacterpsychrotolerans sp. nov., isolated from peatlands.</title>
        <authorList>
            <person name="Deng Y."/>
            <person name="Shen L."/>
            <person name="Xu B."/>
            <person name="Liu Y."/>
            <person name="Gu Z."/>
            <person name="Liu H."/>
            <person name="Zhou Y."/>
        </authorList>
    </citation>
    <scope>NUCLEOTIDE SEQUENCE [LARGE SCALE GENOMIC DNA]</scope>
    <source>
        <strain evidence="9 10">NH7-4</strain>
    </source>
</reference>
<dbReference type="OrthoDB" id="9768177at2"/>
<dbReference type="Gene3D" id="2.170.130.10">
    <property type="entry name" value="TonB-dependent receptor, plug domain"/>
    <property type="match status" value="1"/>
</dbReference>
<comment type="subcellular location">
    <subcellularLocation>
        <location evidence="1 7">Cell outer membrane</location>
        <topology evidence="1 7">Multi-pass membrane protein</topology>
    </subcellularLocation>
</comment>
<dbReference type="SUPFAM" id="SSF56935">
    <property type="entry name" value="Porins"/>
    <property type="match status" value="1"/>
</dbReference>
<dbReference type="InterPro" id="IPR023997">
    <property type="entry name" value="TonB-dep_OMP_SusC/RagA_CS"/>
</dbReference>
<dbReference type="Pfam" id="PF13715">
    <property type="entry name" value="CarbopepD_reg_2"/>
    <property type="match status" value="1"/>
</dbReference>
<dbReference type="InterPro" id="IPR008969">
    <property type="entry name" value="CarboxyPept-like_regulatory"/>
</dbReference>
<sequence length="1181" mass="131495">MLKNLRSKFRYKSFVLTVTITCFLNCALATEIARSQSLDKRISIDIERKTLKETLDQISKLAQVGIIYSNAKGILNKPVSIHVKEQPVSKVLSELLSPLTLTYEIIGGQIVVKFDNLSSRPPSQEQTLKQRFPIKGKVINLNGLPLPGATVKIKGGSNSTSTNSNGDFEISDVSDSTILQISFIGYVTKEIVVINDEFITVILQSASNQLQEVSILSTGYQNIPRERATGSFAQPNKQMFDARVAPDIISKLEGITSGLVFNKNTISSNAGNQDLSIRGRSTIFANDQPLIVIDNFPYNGDISSINPNDVANVTILKDAAAASIWGVRAGNGVIVITTKKGTNREALHISFNSNITISEKPNLSYNPNFLSSSDYIGIEQFLFKNGRYDSALSDMVNYPAVTPVIQLLNKQRAGTITADAANQQIEQFKAYDVRNDLLKYFYRKPVVQQYALSFSGGSEKATYYFSTGLDNIQSDKIANNNERITINSQNTFKPIKGLEVTTGLYYIKTKANSDNTLNSIYGNNYLPYLKLADENGNPLEIDRDFSREFKQQALSKGFLDWSFKPVSELGLSPILNSVNDLRLFGGLKYSILPGLNAEVKYQFQQTQNENRFDQSLQSYNVRNLINQYSIVSGNKVTGYNIPLGDILSVSNAKTISNNIRGQLDYQKDWQDHSVSAIIGYELSESTLDSRGAYYYGYNDDVGTSSPVNGTTTFNLNPSGTGIINTGQGIAGTLNRIRSSFANVAYTYLGKYTLSGSGRIDGSNYFGVKTNQKNVPLWSVGGLWNIDKEKFYTIDWLPYLKARISYGFNGNLDRSTTGVTTFKYNALGATYTNQTYASIINIGNPELKWETIGITNLGIDFGTKNQILSGTLEFYWKKGTDILGDKPFASNTGITSLRGNYSDMKGHGFDLSLTSKNIRGKLNWITTILFSATHDKVTRYEVIDRFSTNYVGSYNYNPVVGKPVYGIYSYKSAGLDPANGDPRGYLNGVISKDYSSIINSTTPEELQYEGPARPTVFGGIYNSFNYQRFTLAFNISYKFGYYFRRNSVNYYDMYNLGISQYMNNDYDKRWQNPGDENHTNVPSMAPYSTDGFRDQFYNGTSATVEKGDHIRLQDISLSFDIDKSVWKGLPVKQLRLYVYTNNVGILWRANHSHLDPDAVPSIGDSQSTISPRSFSFGLKTSF</sequence>
<evidence type="ECO:0000256" key="7">
    <source>
        <dbReference type="PROSITE-ProRule" id="PRU01360"/>
    </source>
</evidence>
<keyword evidence="2 7" id="KW-0813">Transport</keyword>
<proteinExistence type="inferred from homology"/>
<evidence type="ECO:0000256" key="4">
    <source>
        <dbReference type="ARBA" id="ARBA00022692"/>
    </source>
</evidence>
<dbReference type="RefSeq" id="WP_133231670.1">
    <property type="nucleotide sequence ID" value="NZ_SOZE01000012.1"/>
</dbReference>
<evidence type="ECO:0000313" key="9">
    <source>
        <dbReference type="EMBL" id="TFF37020.1"/>
    </source>
</evidence>
<evidence type="ECO:0000259" key="8">
    <source>
        <dbReference type="Pfam" id="PF07715"/>
    </source>
</evidence>
<dbReference type="GO" id="GO:0009279">
    <property type="term" value="C:cell outer membrane"/>
    <property type="evidence" value="ECO:0007669"/>
    <property type="project" value="UniProtKB-SubCell"/>
</dbReference>
<gene>
    <name evidence="9" type="ORF">E2R66_13110</name>
</gene>
<comment type="similarity">
    <text evidence="7">Belongs to the TonB-dependent receptor family.</text>
</comment>
<evidence type="ECO:0000256" key="1">
    <source>
        <dbReference type="ARBA" id="ARBA00004571"/>
    </source>
</evidence>
<dbReference type="InterPro" id="IPR039426">
    <property type="entry name" value="TonB-dep_rcpt-like"/>
</dbReference>
<evidence type="ECO:0000256" key="6">
    <source>
        <dbReference type="ARBA" id="ARBA00023237"/>
    </source>
</evidence>
<dbReference type="SUPFAM" id="SSF49464">
    <property type="entry name" value="Carboxypeptidase regulatory domain-like"/>
    <property type="match status" value="1"/>
</dbReference>
<dbReference type="NCBIfam" id="TIGR04057">
    <property type="entry name" value="SusC_RagA_signa"/>
    <property type="match status" value="1"/>
</dbReference>
<keyword evidence="5 7" id="KW-0472">Membrane</keyword>
<dbReference type="Gene3D" id="2.40.170.20">
    <property type="entry name" value="TonB-dependent receptor, beta-barrel domain"/>
    <property type="match status" value="1"/>
</dbReference>
<dbReference type="Gene3D" id="2.60.40.1120">
    <property type="entry name" value="Carboxypeptidase-like, regulatory domain"/>
    <property type="match status" value="1"/>
</dbReference>
<dbReference type="Proteomes" id="UP000297540">
    <property type="component" value="Unassembled WGS sequence"/>
</dbReference>
<evidence type="ECO:0000313" key="10">
    <source>
        <dbReference type="Proteomes" id="UP000297540"/>
    </source>
</evidence>